<dbReference type="AlphaFoldDB" id="A0A2B0LHQ2"/>
<dbReference type="RefSeq" id="WP_098491984.1">
    <property type="nucleotide sequence ID" value="NZ_NUWN01000077.1"/>
</dbReference>
<evidence type="ECO:0000313" key="2">
    <source>
        <dbReference type="Proteomes" id="UP000242656"/>
    </source>
</evidence>
<comment type="caution">
    <text evidence="1">The sequence shown here is derived from an EMBL/GenBank/DDBJ whole genome shotgun (WGS) entry which is preliminary data.</text>
</comment>
<dbReference type="EMBL" id="NUWN01000077">
    <property type="protein sequence ID" value="PFK33498.1"/>
    <property type="molecule type" value="Genomic_DNA"/>
</dbReference>
<gene>
    <name evidence="1" type="ORF">COI93_18280</name>
</gene>
<sequence>MLCNEMKKLKNGKFVEKIAEAAHEKYSKDNVRMFLNKKDIVKEIEKVANENDVVLVTRL</sequence>
<proteinExistence type="predicted"/>
<reference evidence="1 2" key="1">
    <citation type="submission" date="2017-09" db="EMBL/GenBank/DDBJ databases">
        <title>Large-scale bioinformatics analysis of Bacillus genomes uncovers conserved roles of natural products in bacterial physiology.</title>
        <authorList>
            <consortium name="Agbiome Team Llc"/>
            <person name="Bleich R.M."/>
            <person name="Grubbs K.J."/>
            <person name="Santa Maria K.C."/>
            <person name="Allen S.E."/>
            <person name="Farag S."/>
            <person name="Shank E.A."/>
            <person name="Bowers A."/>
        </authorList>
    </citation>
    <scope>NUCLEOTIDE SEQUENCE [LARGE SCALE GENOMIC DNA]</scope>
    <source>
        <strain evidence="1 2">AFS083043</strain>
    </source>
</reference>
<organism evidence="1 2">
    <name type="scientific">Bacillus cereus</name>
    <dbReference type="NCBI Taxonomy" id="1396"/>
    <lineage>
        <taxon>Bacteria</taxon>
        <taxon>Bacillati</taxon>
        <taxon>Bacillota</taxon>
        <taxon>Bacilli</taxon>
        <taxon>Bacillales</taxon>
        <taxon>Bacillaceae</taxon>
        <taxon>Bacillus</taxon>
        <taxon>Bacillus cereus group</taxon>
    </lineage>
</organism>
<evidence type="ECO:0000313" key="1">
    <source>
        <dbReference type="EMBL" id="PFK33498.1"/>
    </source>
</evidence>
<name>A0A2B0LHQ2_BACCE</name>
<accession>A0A2B0LHQ2</accession>
<dbReference type="Proteomes" id="UP000242656">
    <property type="component" value="Unassembled WGS sequence"/>
</dbReference>
<protein>
    <submittedName>
        <fullName evidence="1">Uncharacterized protein</fullName>
    </submittedName>
</protein>